<evidence type="ECO:0000313" key="7">
    <source>
        <dbReference type="EMBL" id="SNB66734.1"/>
    </source>
</evidence>
<evidence type="ECO:0000256" key="3">
    <source>
        <dbReference type="ARBA" id="ARBA00020071"/>
    </source>
</evidence>
<dbReference type="InterPro" id="IPR022560">
    <property type="entry name" value="DUF3473"/>
</dbReference>
<evidence type="ECO:0000259" key="5">
    <source>
        <dbReference type="Pfam" id="PF01522"/>
    </source>
</evidence>
<evidence type="ECO:0000256" key="4">
    <source>
        <dbReference type="ARBA" id="ARBA00032976"/>
    </source>
</evidence>
<dbReference type="Proteomes" id="UP000197065">
    <property type="component" value="Unassembled WGS sequence"/>
</dbReference>
<dbReference type="GO" id="GO:0005975">
    <property type="term" value="P:carbohydrate metabolic process"/>
    <property type="evidence" value="ECO:0007669"/>
    <property type="project" value="InterPro"/>
</dbReference>
<dbReference type="Gene3D" id="3.20.20.370">
    <property type="entry name" value="Glycoside hydrolase/deacetylase"/>
    <property type="match status" value="1"/>
</dbReference>
<comment type="function">
    <text evidence="1">Is involved in generating a small heat-stable compound (Nod), an acylated oligomer of N-acetylglucosamine, that stimulates mitosis in various plant protoplasts.</text>
</comment>
<gene>
    <name evidence="7" type="ORF">SAMN07250955_105183</name>
</gene>
<evidence type="ECO:0000313" key="8">
    <source>
        <dbReference type="Proteomes" id="UP000197065"/>
    </source>
</evidence>
<dbReference type="InterPro" id="IPR002509">
    <property type="entry name" value="NODB_dom"/>
</dbReference>
<reference evidence="7 8" key="1">
    <citation type="submission" date="2017-06" db="EMBL/GenBank/DDBJ databases">
        <authorList>
            <person name="Kim H.J."/>
            <person name="Triplett B.A."/>
        </authorList>
    </citation>
    <scope>NUCLEOTIDE SEQUENCE [LARGE SCALE GENOMIC DNA]</scope>
    <source>
        <strain evidence="7 8">B29T1</strain>
    </source>
</reference>
<dbReference type="SUPFAM" id="SSF88713">
    <property type="entry name" value="Glycoside hydrolase/deacetylase"/>
    <property type="match status" value="1"/>
</dbReference>
<keyword evidence="8" id="KW-1185">Reference proteome</keyword>
<dbReference type="InterPro" id="IPR011330">
    <property type="entry name" value="Glyco_hydro/deAcase_b/a-brl"/>
</dbReference>
<dbReference type="GO" id="GO:0016810">
    <property type="term" value="F:hydrolase activity, acting on carbon-nitrogen (but not peptide) bonds"/>
    <property type="evidence" value="ECO:0007669"/>
    <property type="project" value="InterPro"/>
</dbReference>
<dbReference type="Pfam" id="PF11959">
    <property type="entry name" value="DUF3473"/>
    <property type="match status" value="1"/>
</dbReference>
<proteinExistence type="inferred from homology"/>
<accession>A0A212R3Z6</accession>
<dbReference type="PANTHER" id="PTHR10587:SF137">
    <property type="entry name" value="4-DEOXY-4-FORMAMIDO-L-ARABINOSE-PHOSPHOUNDECAPRENOL DEFORMYLASE ARND-RELATED"/>
    <property type="match status" value="1"/>
</dbReference>
<evidence type="ECO:0000259" key="6">
    <source>
        <dbReference type="Pfam" id="PF11959"/>
    </source>
</evidence>
<name>A0A212R3Z6_9PROT</name>
<sequence>MTPQDFACLPELFTFTVDVEAHREGSTGIARCRQATHAILDFLESGAQQGTFFILGSLAKAAPDIVRAIAQRGHEIASHAVDHLPMERQDRQSFGQEIKDSRHFLEDLSSSPVLGFRAPFFSLTSKAEWAIAELLHAGFTYSSSIVPGRSFVRSWPGAPADPFLWPGGLLELPCPIGRLGRLPMGLPCLGGINLRYLPAYRLRRMLKTIKSRAIWTYCHPYEFDLDEPYGLAPGIGPLASYLLWANRRTLIERLGLFMQGRRSVAFAQRMAEIRGYLPAAG</sequence>
<comment type="similarity">
    <text evidence="2">Belongs to the polysaccharide deacetylase family.</text>
</comment>
<dbReference type="OrthoDB" id="9784220at2"/>
<evidence type="ECO:0000256" key="1">
    <source>
        <dbReference type="ARBA" id="ARBA00003236"/>
    </source>
</evidence>
<feature type="domain" description="DUF3473" evidence="6">
    <location>
        <begin position="143"/>
        <end position="259"/>
    </location>
</feature>
<dbReference type="AlphaFoldDB" id="A0A212R3Z6"/>
<dbReference type="EMBL" id="FYEH01000005">
    <property type="protein sequence ID" value="SNB66734.1"/>
    <property type="molecule type" value="Genomic_DNA"/>
</dbReference>
<dbReference type="RefSeq" id="WP_088561187.1">
    <property type="nucleotide sequence ID" value="NZ_FYEH01000005.1"/>
</dbReference>
<feature type="domain" description="NodB homology" evidence="5">
    <location>
        <begin position="33"/>
        <end position="133"/>
    </location>
</feature>
<dbReference type="PANTHER" id="PTHR10587">
    <property type="entry name" value="GLYCOSYL TRANSFERASE-RELATED"/>
    <property type="match status" value="1"/>
</dbReference>
<dbReference type="Pfam" id="PF01522">
    <property type="entry name" value="Polysacc_deac_1"/>
    <property type="match status" value="1"/>
</dbReference>
<organism evidence="7 8">
    <name type="scientific">Arboricoccus pini</name>
    <dbReference type="NCBI Taxonomy" id="1963835"/>
    <lineage>
        <taxon>Bacteria</taxon>
        <taxon>Pseudomonadati</taxon>
        <taxon>Pseudomonadota</taxon>
        <taxon>Alphaproteobacteria</taxon>
        <taxon>Geminicoccales</taxon>
        <taxon>Geminicoccaceae</taxon>
        <taxon>Arboricoccus</taxon>
    </lineage>
</organism>
<evidence type="ECO:0000256" key="2">
    <source>
        <dbReference type="ARBA" id="ARBA00010973"/>
    </source>
</evidence>
<dbReference type="InterPro" id="IPR050248">
    <property type="entry name" value="Polysacc_deacetylase_ArnD"/>
</dbReference>
<protein>
    <recommendedName>
        <fullName evidence="3">Chitooligosaccharide deacetylase</fullName>
    </recommendedName>
    <alternativeName>
        <fullName evidence="4">Nodulation protein B</fullName>
    </alternativeName>
</protein>